<keyword evidence="4" id="KW-1185">Reference proteome</keyword>
<evidence type="ECO:0000256" key="2">
    <source>
        <dbReference type="SAM" id="SignalP"/>
    </source>
</evidence>
<evidence type="ECO:0000313" key="4">
    <source>
        <dbReference type="Proteomes" id="UP001620397"/>
    </source>
</evidence>
<dbReference type="SUPFAM" id="SSF56954">
    <property type="entry name" value="Outer membrane efflux proteins (OEP)"/>
    <property type="match status" value="1"/>
</dbReference>
<accession>A0ABW8KFI7</accession>
<comment type="caution">
    <text evidence="3">The sequence shown here is derived from an EMBL/GenBank/DDBJ whole genome shotgun (WGS) entry which is preliminary data.</text>
</comment>
<dbReference type="Pfam" id="PF02321">
    <property type="entry name" value="OEP"/>
    <property type="match status" value="1"/>
</dbReference>
<dbReference type="RefSeq" id="WP_404536446.1">
    <property type="nucleotide sequence ID" value="NZ_JADIKL010000002.1"/>
</dbReference>
<proteinExistence type="inferred from homology"/>
<dbReference type="InterPro" id="IPR010131">
    <property type="entry name" value="MdtP/NodT-like"/>
</dbReference>
<sequence>MILHACLRPSLRASLLAAATLLCGCATYHALPLGHGEGAASAERLSVPASTMPLPELASHRFDPADGLDVTEVAMLAVANSPDLKVQRDALGVARAQAFAAGLLPDPQLSFGEDFPQHSSDGSTTAYNLGISADVSALLLRSTRKRAANAQAEQVNLDLLWAEWQTIAQARLLFEQVQSLRAQQVGLDAELRALAPVDQAVQAALHAGNLSYDGASAGLNAMADARQRAADNAVALHQAESDLRQLLGLAPTAPLDLVGAPYQVDPDVTQLQAALADLPRRRPDLLALQAGYRAQEAQLRGAILAQFPAITLGLDHARDNTGIKSSGFTIGITLPLFDRNRGNIAIEKATRQQLKDDYEARLLATRNDMQRLAADLQTLDARQATQVAHAQRLDAARDAAEQAWNKGLLDWPTYLSIRANALAADSDLLTLRQARATAAIALEALLGRTDFVMQRMSKR</sequence>
<feature type="chain" id="PRO_5046441926" evidence="2">
    <location>
        <begin position="31"/>
        <end position="459"/>
    </location>
</feature>
<reference evidence="3 4" key="1">
    <citation type="submission" date="2020-10" db="EMBL/GenBank/DDBJ databases">
        <title>Phylogeny of dyella-like bacteria.</title>
        <authorList>
            <person name="Fu J."/>
        </authorList>
    </citation>
    <scope>NUCLEOTIDE SEQUENCE [LARGE SCALE GENOMIC DNA]</scope>
    <source>
        <strain evidence="3 4">DKC-1</strain>
    </source>
</reference>
<gene>
    <name evidence="3" type="ORF">ISP14_04045</name>
</gene>
<protein>
    <submittedName>
        <fullName evidence="3">TolC family protein</fullName>
    </submittedName>
</protein>
<dbReference type="EMBL" id="JADIKL010000002">
    <property type="protein sequence ID" value="MFK2929957.1"/>
    <property type="molecule type" value="Genomic_DNA"/>
</dbReference>
<organism evidence="3 4">
    <name type="scientific">Dyella agri</name>
    <dbReference type="NCBI Taxonomy" id="1926869"/>
    <lineage>
        <taxon>Bacteria</taxon>
        <taxon>Pseudomonadati</taxon>
        <taxon>Pseudomonadota</taxon>
        <taxon>Gammaproteobacteria</taxon>
        <taxon>Lysobacterales</taxon>
        <taxon>Rhodanobacteraceae</taxon>
        <taxon>Dyella</taxon>
    </lineage>
</organism>
<keyword evidence="2" id="KW-0732">Signal</keyword>
<dbReference type="PANTHER" id="PTHR30203:SF24">
    <property type="entry name" value="BLR4935 PROTEIN"/>
    <property type="match status" value="1"/>
</dbReference>
<comment type="similarity">
    <text evidence="1">Belongs to the outer membrane factor (OMF) (TC 1.B.17) family.</text>
</comment>
<feature type="signal peptide" evidence="2">
    <location>
        <begin position="1"/>
        <end position="30"/>
    </location>
</feature>
<dbReference type="InterPro" id="IPR003423">
    <property type="entry name" value="OMP_efflux"/>
</dbReference>
<dbReference type="PANTHER" id="PTHR30203">
    <property type="entry name" value="OUTER MEMBRANE CATION EFFLUX PROTEIN"/>
    <property type="match status" value="1"/>
</dbReference>
<dbReference type="Gene3D" id="1.20.1600.10">
    <property type="entry name" value="Outer membrane efflux proteins (OEP)"/>
    <property type="match status" value="1"/>
</dbReference>
<dbReference type="Proteomes" id="UP001620397">
    <property type="component" value="Unassembled WGS sequence"/>
</dbReference>
<evidence type="ECO:0000313" key="3">
    <source>
        <dbReference type="EMBL" id="MFK2929957.1"/>
    </source>
</evidence>
<name>A0ABW8KFI7_9GAMM</name>
<evidence type="ECO:0000256" key="1">
    <source>
        <dbReference type="ARBA" id="ARBA00007613"/>
    </source>
</evidence>